<dbReference type="Pfam" id="PF13407">
    <property type="entry name" value="Peripla_BP_4"/>
    <property type="match status" value="1"/>
</dbReference>
<dbReference type="PROSITE" id="PS51257">
    <property type="entry name" value="PROKAR_LIPOPROTEIN"/>
    <property type="match status" value="1"/>
</dbReference>
<comment type="similarity">
    <text evidence="2">Belongs to the bacterial solute-binding protein 2 family.</text>
</comment>
<reference evidence="6 7" key="1">
    <citation type="submission" date="2016-04" db="EMBL/GenBank/DDBJ databases">
        <title>Genome sequence of Clostridium magnum DSM 2767.</title>
        <authorList>
            <person name="Poehlein A."/>
            <person name="Uhlig R."/>
            <person name="Fischer R."/>
            <person name="Bahl H."/>
            <person name="Daniel R."/>
        </authorList>
    </citation>
    <scope>NUCLEOTIDE SEQUENCE [LARGE SCALE GENOMIC DNA]</scope>
    <source>
        <strain evidence="6 7">DSM 2767</strain>
    </source>
</reference>
<sequence length="316" mass="33818">MKKFMAFVLTLMLMLSFAACGNSTATNNGGDDKAKNATKKVSILTPYLSSVTTNQMVESLKAGLEANKIAVTVVDTKGDFAQLASRIEDVVSSKADAMILVSTDPNQVKTQLQGAFDAKIPVFGCDSGYIDGMMVNATSDNYAMGEMMAKYLFEDLMGKKGTVIALTHRPHPGVAKRCEAFDKLIKNYPDIKLITEQHIAVPGPIENSRKVMENLMLSNSGKGSITAVWAAWDEPAIGAAQALKDAGRTEVIVTGVDGNSQAVEMINQGTNLKATAAQNFNGMTKIVVDDMVKMFAGEQITKGEKYAPATLIKASK</sequence>
<dbReference type="STRING" id="1121326.CLMAG_41060"/>
<dbReference type="PANTHER" id="PTHR46847">
    <property type="entry name" value="D-ALLOSE-BINDING PERIPLASMIC PROTEIN-RELATED"/>
    <property type="match status" value="1"/>
</dbReference>
<protein>
    <submittedName>
        <fullName evidence="6">D-ribose-binding periplasmic protein</fullName>
    </submittedName>
</protein>
<feature type="chain" id="PRO_5039253246" evidence="4">
    <location>
        <begin position="22"/>
        <end position="316"/>
    </location>
</feature>
<accession>A0A161WFB9</accession>
<organism evidence="6 7">
    <name type="scientific">Clostridium magnum DSM 2767</name>
    <dbReference type="NCBI Taxonomy" id="1121326"/>
    <lineage>
        <taxon>Bacteria</taxon>
        <taxon>Bacillati</taxon>
        <taxon>Bacillota</taxon>
        <taxon>Clostridia</taxon>
        <taxon>Eubacteriales</taxon>
        <taxon>Clostridiaceae</taxon>
        <taxon>Clostridium</taxon>
    </lineage>
</organism>
<dbReference type="InterPro" id="IPR025997">
    <property type="entry name" value="SBP_2_dom"/>
</dbReference>
<evidence type="ECO:0000256" key="2">
    <source>
        <dbReference type="ARBA" id="ARBA00007639"/>
    </source>
</evidence>
<evidence type="ECO:0000256" key="3">
    <source>
        <dbReference type="ARBA" id="ARBA00022729"/>
    </source>
</evidence>
<dbReference type="OrthoDB" id="9769193at2"/>
<evidence type="ECO:0000313" key="6">
    <source>
        <dbReference type="EMBL" id="KZL90335.1"/>
    </source>
</evidence>
<feature type="domain" description="Periplasmic binding protein" evidence="5">
    <location>
        <begin position="44"/>
        <end position="298"/>
    </location>
</feature>
<proteinExistence type="inferred from homology"/>
<dbReference type="GO" id="GO:0030313">
    <property type="term" value="C:cell envelope"/>
    <property type="evidence" value="ECO:0007669"/>
    <property type="project" value="UniProtKB-SubCell"/>
</dbReference>
<name>A0A161WFB9_9CLOT</name>
<dbReference type="GO" id="GO:0030246">
    <property type="term" value="F:carbohydrate binding"/>
    <property type="evidence" value="ECO:0007669"/>
    <property type="project" value="UniProtKB-ARBA"/>
</dbReference>
<dbReference type="SUPFAM" id="SSF53822">
    <property type="entry name" value="Periplasmic binding protein-like I"/>
    <property type="match status" value="1"/>
</dbReference>
<dbReference type="PATRIC" id="fig|1121326.3.peg.4159"/>
<comment type="caution">
    <text evidence="6">The sequence shown here is derived from an EMBL/GenBank/DDBJ whole genome shotgun (WGS) entry which is preliminary data.</text>
</comment>
<keyword evidence="7" id="KW-1185">Reference proteome</keyword>
<dbReference type="AlphaFoldDB" id="A0A161WFB9"/>
<evidence type="ECO:0000313" key="7">
    <source>
        <dbReference type="Proteomes" id="UP000076603"/>
    </source>
</evidence>
<feature type="signal peptide" evidence="4">
    <location>
        <begin position="1"/>
        <end position="21"/>
    </location>
</feature>
<comment type="subcellular location">
    <subcellularLocation>
        <location evidence="1">Cell envelope</location>
    </subcellularLocation>
</comment>
<keyword evidence="3 4" id="KW-0732">Signal</keyword>
<dbReference type="InterPro" id="IPR028082">
    <property type="entry name" value="Peripla_BP_I"/>
</dbReference>
<dbReference type="RefSeq" id="WP_066626510.1">
    <property type="nucleotide sequence ID" value="NZ_FQXL01000008.1"/>
</dbReference>
<gene>
    <name evidence="6" type="primary">rbsB_4</name>
    <name evidence="6" type="ORF">CLMAG_41060</name>
</gene>
<evidence type="ECO:0000256" key="1">
    <source>
        <dbReference type="ARBA" id="ARBA00004196"/>
    </source>
</evidence>
<dbReference type="PANTHER" id="PTHR46847:SF1">
    <property type="entry name" value="D-ALLOSE-BINDING PERIPLASMIC PROTEIN-RELATED"/>
    <property type="match status" value="1"/>
</dbReference>
<dbReference type="Gene3D" id="3.40.50.2300">
    <property type="match status" value="2"/>
</dbReference>
<evidence type="ECO:0000256" key="4">
    <source>
        <dbReference type="SAM" id="SignalP"/>
    </source>
</evidence>
<evidence type="ECO:0000259" key="5">
    <source>
        <dbReference type="Pfam" id="PF13407"/>
    </source>
</evidence>
<dbReference type="EMBL" id="LWAE01000005">
    <property type="protein sequence ID" value="KZL90335.1"/>
    <property type="molecule type" value="Genomic_DNA"/>
</dbReference>
<dbReference type="Proteomes" id="UP000076603">
    <property type="component" value="Unassembled WGS sequence"/>
</dbReference>